<gene>
    <name evidence="7" type="ORF">AKO1_011540</name>
</gene>
<keyword evidence="5 6" id="KW-0539">Nucleus</keyword>
<feature type="site" description="Transition state stabilizer" evidence="6">
    <location>
        <position position="166"/>
    </location>
</feature>
<dbReference type="Gene3D" id="3.40.50.10470">
    <property type="entry name" value="Translation initiation factor eif-2b, domain 2"/>
    <property type="match status" value="1"/>
</dbReference>
<dbReference type="Proteomes" id="UP001431209">
    <property type="component" value="Unassembled WGS sequence"/>
</dbReference>
<keyword evidence="3 6" id="KW-0486">Methionine biosynthesis</keyword>
<dbReference type="GO" id="GO:0005634">
    <property type="term" value="C:nucleus"/>
    <property type="evidence" value="ECO:0007669"/>
    <property type="project" value="UniProtKB-SubCell"/>
</dbReference>
<dbReference type="InterPro" id="IPR005251">
    <property type="entry name" value="IF-M1Pi"/>
</dbReference>
<organism evidence="7 8">
    <name type="scientific">Acrasis kona</name>
    <dbReference type="NCBI Taxonomy" id="1008807"/>
    <lineage>
        <taxon>Eukaryota</taxon>
        <taxon>Discoba</taxon>
        <taxon>Heterolobosea</taxon>
        <taxon>Tetramitia</taxon>
        <taxon>Eutetramitia</taxon>
        <taxon>Acrasidae</taxon>
        <taxon>Acrasis</taxon>
    </lineage>
</organism>
<dbReference type="InterPro" id="IPR037171">
    <property type="entry name" value="NagB/RpiA_transferase-like"/>
</dbReference>
<dbReference type="InterPro" id="IPR011559">
    <property type="entry name" value="Initiation_fac_2B_a/b/d"/>
</dbReference>
<comment type="similarity">
    <text evidence="6">Belongs to the eIF-2B alpha/beta/delta subunits family. MtnA subfamily.</text>
</comment>
<evidence type="ECO:0000256" key="1">
    <source>
        <dbReference type="ARBA" id="ARBA00022490"/>
    </source>
</evidence>
<dbReference type="PANTHER" id="PTHR43475:SF1">
    <property type="entry name" value="METHYLTHIORIBOSE-1-PHOSPHATE ISOMERASE"/>
    <property type="match status" value="1"/>
</dbReference>
<dbReference type="HAMAP" id="MF_01678">
    <property type="entry name" value="Salvage_MtnA"/>
    <property type="match status" value="1"/>
</dbReference>
<keyword evidence="4 6" id="KW-0413">Isomerase</keyword>
<evidence type="ECO:0000256" key="4">
    <source>
        <dbReference type="ARBA" id="ARBA00023235"/>
    </source>
</evidence>
<dbReference type="AlphaFoldDB" id="A0AAW2Z0E8"/>
<keyword evidence="1 6" id="KW-0963">Cytoplasm</keyword>
<keyword evidence="8" id="KW-1185">Reference proteome</keyword>
<comment type="pathway">
    <text evidence="6">Amino-acid biosynthesis; L-methionine biosynthesis via salvage pathway; L-methionine from S-methyl-5-thio-alpha-D-ribose 1-phosphate: step 1/6.</text>
</comment>
<dbReference type="PANTHER" id="PTHR43475">
    <property type="entry name" value="METHYLTHIORIBOSE-1-PHOSPHATE ISOMERASE"/>
    <property type="match status" value="1"/>
</dbReference>
<dbReference type="InterPro" id="IPR027363">
    <property type="entry name" value="M1Pi_N"/>
</dbReference>
<keyword evidence="2 6" id="KW-0028">Amino-acid biosynthesis</keyword>
<dbReference type="GO" id="GO:0019509">
    <property type="term" value="P:L-methionine salvage from methylthioadenosine"/>
    <property type="evidence" value="ECO:0007669"/>
    <property type="project" value="UniProtKB-UniRule"/>
</dbReference>
<dbReference type="InterPro" id="IPR042529">
    <property type="entry name" value="IF_2B-like_C"/>
</dbReference>
<comment type="subcellular location">
    <subcellularLocation>
        <location evidence="6">Cytoplasm</location>
    </subcellularLocation>
    <subcellularLocation>
        <location evidence="6">Nucleus</location>
    </subcellularLocation>
</comment>
<comment type="caution">
    <text evidence="7">The sequence shown here is derived from an EMBL/GenBank/DDBJ whole genome shotgun (WGS) entry which is preliminary data.</text>
</comment>
<sequence length="363" mass="39792">MSTATLEAIKYVRGDLKILDQLLIPVLTSEDAFKAIAEMKVRGAPAIAIVAALCLAVEANEMLKKGENASAEEIAKLFSEKLDYLSLSRPTAVNLFIMVDDFKKKIKAALENTNCNGSFILQLIIDEAENLMNEDIEENHKISHFGADHILDLYSGDKELRVLTHCNTGALATMKYGTALGVIRALHGHNVLTHAYCTETRPYNQGARLTAFELVYEKIPATLIVDSAVSYLMSTKKIHCVVVGADRVCNNGDTANKVGTYQIAIAAKFHNIPFFVAAPSKSIDLNTSDGSKIKIEQRHENEITMNSHSNKRIVVDGVGVWNPGFDVTPATLITGIITELGVISTKNENNEFDVQHFLTSNKN</sequence>
<dbReference type="EC" id="5.3.1.23" evidence="6"/>
<dbReference type="FunFam" id="3.40.50.10470:FF:000003">
    <property type="entry name" value="Methylthioribose-1-phosphate isomerase"/>
    <property type="match status" value="1"/>
</dbReference>
<feature type="active site" description="Proton donor" evidence="6">
    <location>
        <position position="246"/>
    </location>
</feature>
<dbReference type="SUPFAM" id="SSF100950">
    <property type="entry name" value="NagB/RpiA/CoA transferase-like"/>
    <property type="match status" value="1"/>
</dbReference>
<evidence type="ECO:0000256" key="3">
    <source>
        <dbReference type="ARBA" id="ARBA00023167"/>
    </source>
</evidence>
<dbReference type="FunFam" id="1.20.120.420:FF:000003">
    <property type="entry name" value="Methylthioribose-1-phosphate isomerase"/>
    <property type="match status" value="1"/>
</dbReference>
<name>A0AAW2Z0E8_9EUKA</name>
<dbReference type="EMBL" id="JAOPGA020000946">
    <property type="protein sequence ID" value="KAL0483257.1"/>
    <property type="molecule type" value="Genomic_DNA"/>
</dbReference>
<protein>
    <recommendedName>
        <fullName evidence="6">Methylthioribose-1-phosphate isomerase</fullName>
        <shortName evidence="6">M1Pi</shortName>
        <shortName evidence="6">MTR-1-P isomerase</shortName>
        <ecNumber evidence="6">5.3.1.23</ecNumber>
    </recommendedName>
    <alternativeName>
        <fullName evidence="6">S-methyl-5-thioribose-1-phosphate isomerase</fullName>
    </alternativeName>
    <alternativeName>
        <fullName evidence="6">Translation initiation factor eIF-2B subunit alpha/beta/delta-like protein</fullName>
    </alternativeName>
</protein>
<dbReference type="InterPro" id="IPR000649">
    <property type="entry name" value="IF-2B-related"/>
</dbReference>
<evidence type="ECO:0000313" key="8">
    <source>
        <dbReference type="Proteomes" id="UP001431209"/>
    </source>
</evidence>
<proteinExistence type="inferred from homology"/>
<comment type="catalytic activity">
    <reaction evidence="6">
        <text>5-(methylsulfanyl)-alpha-D-ribose 1-phosphate = 5-(methylsulfanyl)-D-ribulose 1-phosphate</text>
        <dbReference type="Rhea" id="RHEA:19989"/>
        <dbReference type="ChEBI" id="CHEBI:58533"/>
        <dbReference type="ChEBI" id="CHEBI:58548"/>
        <dbReference type="EC" id="5.3.1.23"/>
    </reaction>
</comment>
<evidence type="ECO:0000256" key="2">
    <source>
        <dbReference type="ARBA" id="ARBA00022605"/>
    </source>
</evidence>
<dbReference type="NCBIfam" id="NF004326">
    <property type="entry name" value="PRK05720.1"/>
    <property type="match status" value="1"/>
</dbReference>
<dbReference type="NCBIfam" id="TIGR00524">
    <property type="entry name" value="eIF-2B_rel"/>
    <property type="match status" value="1"/>
</dbReference>
<dbReference type="GO" id="GO:0046523">
    <property type="term" value="F:S-methyl-5-thioribose-1-phosphate isomerase activity"/>
    <property type="evidence" value="ECO:0007669"/>
    <property type="project" value="UniProtKB-UniRule"/>
</dbReference>
<dbReference type="Gene3D" id="1.20.120.420">
    <property type="entry name" value="translation initiation factor eif-2b, domain 1"/>
    <property type="match status" value="1"/>
</dbReference>
<reference evidence="7 8" key="1">
    <citation type="submission" date="2024-03" db="EMBL/GenBank/DDBJ databases">
        <title>The Acrasis kona genome and developmental transcriptomes reveal deep origins of eukaryotic multicellular pathways.</title>
        <authorList>
            <person name="Sheikh S."/>
            <person name="Fu C.-J."/>
            <person name="Brown M.W."/>
            <person name="Baldauf S.L."/>
        </authorList>
    </citation>
    <scope>NUCLEOTIDE SEQUENCE [LARGE SCALE GENOMIC DNA]</scope>
    <source>
        <strain evidence="7 8">ATCC MYA-3509</strain>
    </source>
</reference>
<dbReference type="NCBIfam" id="TIGR00512">
    <property type="entry name" value="salvage_mtnA"/>
    <property type="match status" value="1"/>
</dbReference>
<evidence type="ECO:0000313" key="7">
    <source>
        <dbReference type="EMBL" id="KAL0483257.1"/>
    </source>
</evidence>
<dbReference type="GO" id="GO:0005737">
    <property type="term" value="C:cytoplasm"/>
    <property type="evidence" value="ECO:0007669"/>
    <property type="project" value="UniProtKB-SubCell"/>
</dbReference>
<comment type="function">
    <text evidence="6">Catalyzes the interconversion of methylthioribose-1-phosphate (MTR-1-P) into methylthioribulose-1-phosphate (MTRu-1-P).</text>
</comment>
<dbReference type="Pfam" id="PF01008">
    <property type="entry name" value="IF-2B"/>
    <property type="match status" value="1"/>
</dbReference>
<accession>A0AAW2Z0E8</accession>
<evidence type="ECO:0000256" key="6">
    <source>
        <dbReference type="HAMAP-Rule" id="MF_03119"/>
    </source>
</evidence>
<evidence type="ECO:0000256" key="5">
    <source>
        <dbReference type="ARBA" id="ARBA00023242"/>
    </source>
</evidence>